<dbReference type="SUPFAM" id="SSF46785">
    <property type="entry name" value="Winged helix' DNA-binding domain"/>
    <property type="match status" value="1"/>
</dbReference>
<dbReference type="InterPro" id="IPR015421">
    <property type="entry name" value="PyrdxlP-dep_Trfase_major"/>
</dbReference>
<dbReference type="InterPro" id="IPR015422">
    <property type="entry name" value="PyrdxlP-dep_Trfase_small"/>
</dbReference>
<evidence type="ECO:0000256" key="3">
    <source>
        <dbReference type="ARBA" id="ARBA00023015"/>
    </source>
</evidence>
<gene>
    <name evidence="7" type="ORF">ICL07_22770</name>
</gene>
<keyword evidence="7" id="KW-0032">Aminotransferase</keyword>
<dbReference type="InterPro" id="IPR051446">
    <property type="entry name" value="HTH_trans_reg/aminotransferase"/>
</dbReference>
<evidence type="ECO:0000256" key="2">
    <source>
        <dbReference type="ARBA" id="ARBA00022898"/>
    </source>
</evidence>
<evidence type="ECO:0000256" key="4">
    <source>
        <dbReference type="ARBA" id="ARBA00023125"/>
    </source>
</evidence>
<dbReference type="Proteomes" id="UP000659124">
    <property type="component" value="Unassembled WGS sequence"/>
</dbReference>
<keyword evidence="3" id="KW-0805">Transcription regulation</keyword>
<dbReference type="RefSeq" id="WP_188090349.1">
    <property type="nucleotide sequence ID" value="NZ_JACVFC010000003.1"/>
</dbReference>
<dbReference type="CDD" id="cd07377">
    <property type="entry name" value="WHTH_GntR"/>
    <property type="match status" value="1"/>
</dbReference>
<keyword evidence="4" id="KW-0238">DNA-binding</keyword>
<dbReference type="PROSITE" id="PS50949">
    <property type="entry name" value="HTH_GNTR"/>
    <property type="match status" value="1"/>
</dbReference>
<dbReference type="PANTHER" id="PTHR46577">
    <property type="entry name" value="HTH-TYPE TRANSCRIPTIONAL REGULATORY PROTEIN GABR"/>
    <property type="match status" value="1"/>
</dbReference>
<feature type="domain" description="HTH gntR-type" evidence="6">
    <location>
        <begin position="4"/>
        <end position="72"/>
    </location>
</feature>
<dbReference type="SMART" id="SM00345">
    <property type="entry name" value="HTH_GNTR"/>
    <property type="match status" value="1"/>
</dbReference>
<keyword evidence="7" id="KW-0808">Transferase</keyword>
<evidence type="ECO:0000313" key="8">
    <source>
        <dbReference type="Proteomes" id="UP000659124"/>
    </source>
</evidence>
<proteinExistence type="inferred from homology"/>
<comment type="similarity">
    <text evidence="1">In the C-terminal section; belongs to the class-I pyridoxal-phosphate-dependent aminotransferase family.</text>
</comment>
<accession>A0ABR7TRX0</accession>
<comment type="caution">
    <text evidence="7">The sequence shown here is derived from an EMBL/GenBank/DDBJ whole genome shotgun (WGS) entry which is preliminary data.</text>
</comment>
<dbReference type="Gene3D" id="3.40.640.10">
    <property type="entry name" value="Type I PLP-dependent aspartate aminotransferase-like (Major domain)"/>
    <property type="match status" value="1"/>
</dbReference>
<dbReference type="InterPro" id="IPR000524">
    <property type="entry name" value="Tscrpt_reg_HTH_GntR"/>
</dbReference>
<name>A0ABR7TRX0_9BACT</name>
<dbReference type="SUPFAM" id="SSF53383">
    <property type="entry name" value="PLP-dependent transferases"/>
    <property type="match status" value="1"/>
</dbReference>
<dbReference type="CDD" id="cd00609">
    <property type="entry name" value="AAT_like"/>
    <property type="match status" value="1"/>
</dbReference>
<dbReference type="Pfam" id="PF00155">
    <property type="entry name" value="Aminotran_1_2"/>
    <property type="match status" value="1"/>
</dbReference>
<protein>
    <submittedName>
        <fullName evidence="7">PLP-dependent aminotransferase family protein</fullName>
    </submittedName>
</protein>
<dbReference type="Pfam" id="PF00392">
    <property type="entry name" value="GntR"/>
    <property type="match status" value="1"/>
</dbReference>
<evidence type="ECO:0000259" key="6">
    <source>
        <dbReference type="PROSITE" id="PS50949"/>
    </source>
</evidence>
<sequence length="470" mass="52446">MKKDYIYQQIAQNIIQLIRGGVWKPGDKLPSIRTICQEQGISMNTAKRVYLELENKALIISRPQSGYFVTEAPYRRLPLPTVSKPSGKDSRTLPDQLISKVYGEMDRKGLTLFSIGMPSPELLPVAKLNKCLLQASRELKGSGTAYEPLTGNARLRQVVARRSFMWGGRLAPDDLITTSGGMNAISLCMQALTQPGDTIATESPLYPGILQLAKSMGLRVLELPTHPQTGIDVQALKAVVRQIKLCLLVPGFSTPLGCCMPEEHKKAVVQLLDEHQVPLIEDDLYSDLYFGTSRPVSCKAFDKTGNVLWCSSVSKTLAPGYRVGWVSPGRYKEEILRLKYLHTLSNTAVTQEAVAIFLENGGYDLHLRKLRDTLHTNCIHYTNTITGYFPEGTRISRPQGGLSLWVELQKDIDTAELYEQAIRQKISIAPGRMFTLQKQFDNCMRLSLGLPWSEQLQKKLQQLGRIAGNL</sequence>
<evidence type="ECO:0000256" key="5">
    <source>
        <dbReference type="ARBA" id="ARBA00023163"/>
    </source>
</evidence>
<dbReference type="GO" id="GO:0008483">
    <property type="term" value="F:transaminase activity"/>
    <property type="evidence" value="ECO:0007669"/>
    <property type="project" value="UniProtKB-KW"/>
</dbReference>
<keyword evidence="5" id="KW-0804">Transcription</keyword>
<reference evidence="7 8" key="1">
    <citation type="submission" date="2020-09" db="EMBL/GenBank/DDBJ databases">
        <title>Genome sequences of type strains of Chitinophaga qingshengii and Chitinophaga varians.</title>
        <authorList>
            <person name="Kittiwongwattana C."/>
        </authorList>
    </citation>
    <scope>NUCLEOTIDE SEQUENCE [LARGE SCALE GENOMIC DNA]</scope>
    <source>
        <strain evidence="7 8">JCM 30026</strain>
    </source>
</reference>
<dbReference type="InterPro" id="IPR004839">
    <property type="entry name" value="Aminotransferase_I/II_large"/>
</dbReference>
<dbReference type="InterPro" id="IPR036390">
    <property type="entry name" value="WH_DNA-bd_sf"/>
</dbReference>
<evidence type="ECO:0000313" key="7">
    <source>
        <dbReference type="EMBL" id="MBC9933231.1"/>
    </source>
</evidence>
<dbReference type="InterPro" id="IPR015424">
    <property type="entry name" value="PyrdxlP-dep_Trfase"/>
</dbReference>
<dbReference type="EMBL" id="JACVFC010000003">
    <property type="protein sequence ID" value="MBC9933231.1"/>
    <property type="molecule type" value="Genomic_DNA"/>
</dbReference>
<keyword evidence="8" id="KW-1185">Reference proteome</keyword>
<dbReference type="Gene3D" id="3.90.1150.10">
    <property type="entry name" value="Aspartate Aminotransferase, domain 1"/>
    <property type="match status" value="1"/>
</dbReference>
<dbReference type="InterPro" id="IPR036388">
    <property type="entry name" value="WH-like_DNA-bd_sf"/>
</dbReference>
<keyword evidence="2" id="KW-0663">Pyridoxal phosphate</keyword>
<evidence type="ECO:0000256" key="1">
    <source>
        <dbReference type="ARBA" id="ARBA00005384"/>
    </source>
</evidence>
<dbReference type="Gene3D" id="1.10.10.10">
    <property type="entry name" value="Winged helix-like DNA-binding domain superfamily/Winged helix DNA-binding domain"/>
    <property type="match status" value="1"/>
</dbReference>
<dbReference type="PANTHER" id="PTHR46577:SF2">
    <property type="entry name" value="TRANSCRIPTIONAL REGULATORY PROTEIN"/>
    <property type="match status" value="1"/>
</dbReference>
<organism evidence="7 8">
    <name type="scientific">Chitinophaga qingshengii</name>
    <dbReference type="NCBI Taxonomy" id="1569794"/>
    <lineage>
        <taxon>Bacteria</taxon>
        <taxon>Pseudomonadati</taxon>
        <taxon>Bacteroidota</taxon>
        <taxon>Chitinophagia</taxon>
        <taxon>Chitinophagales</taxon>
        <taxon>Chitinophagaceae</taxon>
        <taxon>Chitinophaga</taxon>
    </lineage>
</organism>